<proteinExistence type="predicted"/>
<dbReference type="EMBL" id="JBHSCW010000007">
    <property type="protein sequence ID" value="MFC4352373.1"/>
    <property type="molecule type" value="Genomic_DNA"/>
</dbReference>
<dbReference type="Proteomes" id="UP001595799">
    <property type="component" value="Unassembled WGS sequence"/>
</dbReference>
<keyword evidence="2" id="KW-1185">Reference proteome</keyword>
<name>A0ABV8UM68_9PROT</name>
<dbReference type="NCBIfam" id="TIGR04255">
    <property type="entry name" value="sporadTIGR04255"/>
    <property type="match status" value="1"/>
</dbReference>
<dbReference type="RefSeq" id="WP_382422723.1">
    <property type="nucleotide sequence ID" value="NZ_JBHSCW010000007.1"/>
</dbReference>
<accession>A0ABV8UM68</accession>
<dbReference type="InterPro" id="IPR026349">
    <property type="entry name" value="CHP04255"/>
</dbReference>
<comment type="caution">
    <text evidence="1">The sequence shown here is derived from an EMBL/GenBank/DDBJ whole genome shotgun (WGS) entry which is preliminary data.</text>
</comment>
<reference evidence="2" key="1">
    <citation type="journal article" date="2019" name="Int. J. Syst. Evol. Microbiol.">
        <title>The Global Catalogue of Microorganisms (GCM) 10K type strain sequencing project: providing services to taxonomists for standard genome sequencing and annotation.</title>
        <authorList>
            <consortium name="The Broad Institute Genomics Platform"/>
            <consortium name="The Broad Institute Genome Sequencing Center for Infectious Disease"/>
            <person name="Wu L."/>
            <person name="Ma J."/>
        </authorList>
    </citation>
    <scope>NUCLEOTIDE SEQUENCE [LARGE SCALE GENOMIC DNA]</scope>
    <source>
        <strain evidence="2">CECT 8472</strain>
    </source>
</reference>
<protein>
    <submittedName>
        <fullName evidence="1">TIGR04255 family protein</fullName>
    </submittedName>
</protein>
<evidence type="ECO:0000313" key="2">
    <source>
        <dbReference type="Proteomes" id="UP001595799"/>
    </source>
</evidence>
<evidence type="ECO:0000313" key="1">
    <source>
        <dbReference type="EMBL" id="MFC4352373.1"/>
    </source>
</evidence>
<organism evidence="1 2">
    <name type="scientific">Fodinicurvata halophila</name>
    <dbReference type="NCBI Taxonomy" id="1419723"/>
    <lineage>
        <taxon>Bacteria</taxon>
        <taxon>Pseudomonadati</taxon>
        <taxon>Pseudomonadota</taxon>
        <taxon>Alphaproteobacteria</taxon>
        <taxon>Rhodospirillales</taxon>
        <taxon>Rhodovibrionaceae</taxon>
        <taxon>Fodinicurvata</taxon>
    </lineage>
</organism>
<gene>
    <name evidence="1" type="ORF">ACFOW6_12560</name>
</gene>
<sequence>MSTRPGHLPDFTSPPLIEVALGVQFTPLENLQTLHGGIIWEAYKDKYPYTKELPPLPHVLETFGRRQVHSSIPFKLSLQDRPDVPRYWFISENNDQLIQIQKDRFLQNWRKESSKAEYPRYESIREDFFSNYKTFCRTLADIGFAEPDINQCEITYINEIEFSSEKSNINDFLCKILRIWKSDVLNGEPELENIKLSWSSILKSKDSEIGRLHTKLNTKYLENDGEAIRLQLTARGMPSGYNIKDIEDFFDFGREEIVNYFTKITTDSMHEIWGRKK</sequence>